<reference evidence="1" key="1">
    <citation type="submission" date="2016-12" db="EMBL/GenBank/DDBJ databases">
        <authorList>
            <person name="Moulin L."/>
        </authorList>
    </citation>
    <scope>NUCLEOTIDE SEQUENCE [LARGE SCALE GENOMIC DNA]</scope>
    <source>
        <strain evidence="1">STM 7183</strain>
    </source>
</reference>
<evidence type="ECO:0000313" key="1">
    <source>
        <dbReference type="EMBL" id="SIT50936.1"/>
    </source>
</evidence>
<dbReference type="Proteomes" id="UP000195569">
    <property type="component" value="Unassembled WGS sequence"/>
</dbReference>
<evidence type="ECO:0000313" key="2">
    <source>
        <dbReference type="Proteomes" id="UP000195569"/>
    </source>
</evidence>
<proteinExistence type="predicted"/>
<gene>
    <name evidence="1" type="ORF">BN2476_960087</name>
</gene>
<dbReference type="RefSeq" id="WP_143811150.1">
    <property type="nucleotide sequence ID" value="NZ_CYGY02000096.1"/>
</dbReference>
<comment type="caution">
    <text evidence="1">The sequence shown here is derived from an EMBL/GenBank/DDBJ whole genome shotgun (WGS) entry which is preliminary data.</text>
</comment>
<sequence length="164" mass="18371">MALRVRSIPQRGHGTLSTAALIDLSLRNHLCLSTLRTEHGAAFHLGTIVRTMFASFFLFDAGYGDENVLIYSEVDLMLSELATSAKLDAHYSLGAHAEEPTARLLAVYDNQLQTAPLVELVAAHQRAERNFHASPEERLSIPTLIQRSKRRRTEMRRMQSTIIS</sequence>
<protein>
    <submittedName>
        <fullName evidence="1">Uncharacterized protein</fullName>
    </submittedName>
</protein>
<dbReference type="OrthoDB" id="9100619at2"/>
<keyword evidence="2" id="KW-1185">Reference proteome</keyword>
<accession>A0A1N7SU01</accession>
<dbReference type="AlphaFoldDB" id="A0A1N7SU01"/>
<dbReference type="EMBL" id="CYGY02000096">
    <property type="protein sequence ID" value="SIT50936.1"/>
    <property type="molecule type" value="Genomic_DNA"/>
</dbReference>
<name>A0A1N7SU01_9BURK</name>
<organism evidence="1 2">
    <name type="scientific">Paraburkholderia piptadeniae</name>
    <dbReference type="NCBI Taxonomy" id="1701573"/>
    <lineage>
        <taxon>Bacteria</taxon>
        <taxon>Pseudomonadati</taxon>
        <taxon>Pseudomonadota</taxon>
        <taxon>Betaproteobacteria</taxon>
        <taxon>Burkholderiales</taxon>
        <taxon>Burkholderiaceae</taxon>
        <taxon>Paraburkholderia</taxon>
    </lineage>
</organism>